<dbReference type="GO" id="GO:0006520">
    <property type="term" value="P:amino acid metabolic process"/>
    <property type="evidence" value="ECO:0007669"/>
    <property type="project" value="InterPro"/>
</dbReference>
<gene>
    <name evidence="7" type="ORF">SAMN06296036_10338</name>
</gene>
<name>A0A1Y6BAM4_9BACT</name>
<dbReference type="InterPro" id="IPR015424">
    <property type="entry name" value="PyrdxlP-dep_Trfase"/>
</dbReference>
<evidence type="ECO:0000256" key="2">
    <source>
        <dbReference type="ARBA" id="ARBA00007441"/>
    </source>
</evidence>
<dbReference type="SUPFAM" id="SSF53383">
    <property type="entry name" value="PLP-dependent transferases"/>
    <property type="match status" value="1"/>
</dbReference>
<comment type="cofactor">
    <cofactor evidence="1">
        <name>pyridoxal 5'-phosphate</name>
        <dbReference type="ChEBI" id="CHEBI:597326"/>
    </cofactor>
</comment>
<dbReference type="PANTHER" id="PTHR46383">
    <property type="entry name" value="ASPARTATE AMINOTRANSFERASE"/>
    <property type="match status" value="1"/>
</dbReference>
<organism evidence="7 8">
    <name type="scientific">Pseudobacteriovorax antillogorgiicola</name>
    <dbReference type="NCBI Taxonomy" id="1513793"/>
    <lineage>
        <taxon>Bacteria</taxon>
        <taxon>Pseudomonadati</taxon>
        <taxon>Bdellovibrionota</taxon>
        <taxon>Oligoflexia</taxon>
        <taxon>Oligoflexales</taxon>
        <taxon>Pseudobacteriovoracaceae</taxon>
        <taxon>Pseudobacteriovorax</taxon>
    </lineage>
</organism>
<dbReference type="GO" id="GO:0030170">
    <property type="term" value="F:pyridoxal phosphate binding"/>
    <property type="evidence" value="ECO:0007669"/>
    <property type="project" value="InterPro"/>
</dbReference>
<dbReference type="InterPro" id="IPR015421">
    <property type="entry name" value="PyrdxlP-dep_Trfase_major"/>
</dbReference>
<dbReference type="Proteomes" id="UP000192907">
    <property type="component" value="Unassembled WGS sequence"/>
</dbReference>
<dbReference type="STRING" id="1513793.SAMN06296036_10338"/>
<protein>
    <submittedName>
        <fullName evidence="7">Aspartate/methionine/tyrosine aminotransferase</fullName>
    </submittedName>
</protein>
<dbReference type="EMBL" id="FWZT01000003">
    <property type="protein sequence ID" value="SME99792.1"/>
    <property type="molecule type" value="Genomic_DNA"/>
</dbReference>
<evidence type="ECO:0000313" key="8">
    <source>
        <dbReference type="Proteomes" id="UP000192907"/>
    </source>
</evidence>
<feature type="domain" description="Aminotransferase class I/classII large" evidence="6">
    <location>
        <begin position="150"/>
        <end position="370"/>
    </location>
</feature>
<dbReference type="OrthoDB" id="9803354at2"/>
<evidence type="ECO:0000313" key="7">
    <source>
        <dbReference type="EMBL" id="SME99792.1"/>
    </source>
</evidence>
<keyword evidence="4 7" id="KW-0808">Transferase</keyword>
<proteinExistence type="inferred from homology"/>
<dbReference type="Pfam" id="PF00155">
    <property type="entry name" value="Aminotran_1_2"/>
    <property type="match status" value="1"/>
</dbReference>
<dbReference type="GO" id="GO:0008483">
    <property type="term" value="F:transaminase activity"/>
    <property type="evidence" value="ECO:0007669"/>
    <property type="project" value="UniProtKB-KW"/>
</dbReference>
<evidence type="ECO:0000256" key="5">
    <source>
        <dbReference type="ARBA" id="ARBA00022898"/>
    </source>
</evidence>
<accession>A0A1Y6BAM4</accession>
<comment type="similarity">
    <text evidence="2">Belongs to the class-I pyridoxal-phosphate-dependent aminotransferase family.</text>
</comment>
<dbReference type="AlphaFoldDB" id="A0A1Y6BAM4"/>
<keyword evidence="5" id="KW-0663">Pyridoxal phosphate</keyword>
<evidence type="ECO:0000256" key="4">
    <source>
        <dbReference type="ARBA" id="ARBA00022679"/>
    </source>
</evidence>
<dbReference type="RefSeq" id="WP_132316311.1">
    <property type="nucleotide sequence ID" value="NZ_FWZT01000003.1"/>
</dbReference>
<keyword evidence="8" id="KW-1185">Reference proteome</keyword>
<sequence length="522" mass="59942">MNNYPILFGNIEFDDPGRDQNFECGGLSARESKSYFDSKIFDPSIDEATLEIFNRVENPEDPIQLRNMWRSRVEAELGTRSRYQHLQGLWRESRSKRDLDPQWVFRSRSTTKLVKELFNMFFRDELYGDLKSDDHIILSNGSVNEELWGLPDVLKQCITYALDRDWYGYADSLGRESAREALARYENFRVRGANYSERNFAVNMGATSGVNALVDFLTMGGHQFKEDSLCGIPNYPPLVESIARRTSVRLVPLKSQDGRVLVDSLIEALSPDTPLVMIQTVINPTGACIEEEDLARLIDATDPSTIVILDECHEWAGETKALCQQRSRANVVRVSSASKQWSVPGLKLGWIIADEDLIRSYYEHASTSYGCPPSIFFTLLEVMIRFERWILEGTYSPGIHELNEFEDSYGFSLDHIKRAFDSYQSQRNIRTDTILNLRDFATCQFNEMGAEVFKPRYSINIAFEMSRWNDSYHCFKEILELSGVALFPGILTFCFKDAIMRSTVSIDINEQKRAFDKLRVVI</sequence>
<dbReference type="InterPro" id="IPR004839">
    <property type="entry name" value="Aminotransferase_I/II_large"/>
</dbReference>
<reference evidence="8" key="1">
    <citation type="submission" date="2017-04" db="EMBL/GenBank/DDBJ databases">
        <authorList>
            <person name="Varghese N."/>
            <person name="Submissions S."/>
        </authorList>
    </citation>
    <scope>NUCLEOTIDE SEQUENCE [LARGE SCALE GENOMIC DNA]</scope>
    <source>
        <strain evidence="8">RKEM611</strain>
    </source>
</reference>
<evidence type="ECO:0000256" key="3">
    <source>
        <dbReference type="ARBA" id="ARBA00022576"/>
    </source>
</evidence>
<dbReference type="PANTHER" id="PTHR46383:SF1">
    <property type="entry name" value="ASPARTATE AMINOTRANSFERASE"/>
    <property type="match status" value="1"/>
</dbReference>
<evidence type="ECO:0000256" key="1">
    <source>
        <dbReference type="ARBA" id="ARBA00001933"/>
    </source>
</evidence>
<evidence type="ECO:0000259" key="6">
    <source>
        <dbReference type="Pfam" id="PF00155"/>
    </source>
</evidence>
<dbReference type="Gene3D" id="3.40.640.10">
    <property type="entry name" value="Type I PLP-dependent aspartate aminotransferase-like (Major domain)"/>
    <property type="match status" value="1"/>
</dbReference>
<dbReference type="InterPro" id="IPR050596">
    <property type="entry name" value="AspAT/PAT-like"/>
</dbReference>
<dbReference type="CDD" id="cd00609">
    <property type="entry name" value="AAT_like"/>
    <property type="match status" value="1"/>
</dbReference>
<keyword evidence="3 7" id="KW-0032">Aminotransferase</keyword>